<protein>
    <submittedName>
        <fullName evidence="3">Putative TPR repeat protein</fullName>
    </submittedName>
</protein>
<accession>A0A0S4KWK6</accession>
<dbReference type="InterPro" id="IPR011990">
    <property type="entry name" value="TPR-like_helical_dom_sf"/>
</dbReference>
<dbReference type="AlphaFoldDB" id="A0A0S4KWK6"/>
<keyword evidence="2" id="KW-0812">Transmembrane</keyword>
<name>A0A0S4KWK6_9BACT</name>
<dbReference type="SUPFAM" id="SSF48452">
    <property type="entry name" value="TPR-like"/>
    <property type="match status" value="1"/>
</dbReference>
<proteinExistence type="predicted"/>
<dbReference type="Gene3D" id="1.25.40.10">
    <property type="entry name" value="Tetratricopeptide repeat domain"/>
    <property type="match status" value="1"/>
</dbReference>
<feature type="region of interest" description="Disordered" evidence="1">
    <location>
        <begin position="38"/>
        <end position="62"/>
    </location>
</feature>
<organism evidence="3 4">
    <name type="scientific">Candidatus Nitrospira inopinata</name>
    <dbReference type="NCBI Taxonomy" id="1715989"/>
    <lineage>
        <taxon>Bacteria</taxon>
        <taxon>Pseudomonadati</taxon>
        <taxon>Nitrospirota</taxon>
        <taxon>Nitrospiria</taxon>
        <taxon>Nitrospirales</taxon>
        <taxon>Nitrospiraceae</taxon>
        <taxon>Nitrospira</taxon>
    </lineage>
</organism>
<evidence type="ECO:0000256" key="2">
    <source>
        <dbReference type="SAM" id="Phobius"/>
    </source>
</evidence>
<dbReference type="STRING" id="1715989.NITINOP_1813"/>
<keyword evidence="2" id="KW-0472">Membrane</keyword>
<keyword evidence="4" id="KW-1185">Reference proteome</keyword>
<feature type="transmembrane region" description="Helical" evidence="2">
    <location>
        <begin position="9"/>
        <end position="27"/>
    </location>
</feature>
<sequence length="252" mass="28084">MYRRDISPLLMWLALAVFLLIGIHQFFPSFREKLAPPAPSASLESDKPIAEPPPPSLPPSAPIPSTRLIELPPLPLSAYEVPLAVIRDDIEAHRFSLAESKLLALPRDVLSDKTSRAYIAGLWNNLGIQQELIQGTAGSLPSFKRAAALEDSNPVILMNLAHAYWERRDPALNQELLEKLIGTAPREPFPHLALADWLQEHDRLDEAERHLSQATDRIGRDPALRSYLASVTTKIHRKKTVEADARAQDADQ</sequence>
<reference evidence="4" key="1">
    <citation type="submission" date="2015-09" db="EMBL/GenBank/DDBJ databases">
        <authorList>
            <person name="Daims H."/>
        </authorList>
    </citation>
    <scope>NUCLEOTIDE SEQUENCE [LARGE SCALE GENOMIC DNA]</scope>
</reference>
<keyword evidence="2" id="KW-1133">Transmembrane helix</keyword>
<feature type="compositionally biased region" description="Pro residues" evidence="1">
    <location>
        <begin position="50"/>
        <end position="62"/>
    </location>
</feature>
<dbReference type="RefSeq" id="WP_062484742.1">
    <property type="nucleotide sequence ID" value="NZ_LN885086.1"/>
</dbReference>
<dbReference type="OrthoDB" id="9787613at2"/>
<evidence type="ECO:0000313" key="3">
    <source>
        <dbReference type="EMBL" id="CUQ66788.1"/>
    </source>
</evidence>
<evidence type="ECO:0000256" key="1">
    <source>
        <dbReference type="SAM" id="MobiDB-lite"/>
    </source>
</evidence>
<gene>
    <name evidence="3" type="ORF">NITINOP_1813</name>
</gene>
<dbReference type="KEGG" id="nio:NITINOP_1813"/>
<evidence type="ECO:0000313" key="4">
    <source>
        <dbReference type="Proteomes" id="UP000066284"/>
    </source>
</evidence>
<dbReference type="Proteomes" id="UP000066284">
    <property type="component" value="Chromosome 1"/>
</dbReference>
<dbReference type="EMBL" id="LN885086">
    <property type="protein sequence ID" value="CUQ66788.1"/>
    <property type="molecule type" value="Genomic_DNA"/>
</dbReference>